<dbReference type="Proteomes" id="UP000286415">
    <property type="component" value="Unassembled WGS sequence"/>
</dbReference>
<sequence length="97" mass="10995">MDLTANSITKFHYETDYGFTADSWFKFTKHKNDTCREAGNHLGLSITQSIQQRSKSVQAHQSSMTGFLALRRSTVDDDGCSLNAYQTAWINVKVPFK</sequence>
<name>A0A3R7GUI3_CLOSI</name>
<reference evidence="1 2" key="2">
    <citation type="journal article" date="2021" name="Genomics">
        <title>High-quality reference genome for Clonorchis sinensis.</title>
        <authorList>
            <person name="Young N.D."/>
            <person name="Stroehlein A.J."/>
            <person name="Kinkar L."/>
            <person name="Wang T."/>
            <person name="Sohn W.M."/>
            <person name="Chang B.C.H."/>
            <person name="Kaur P."/>
            <person name="Weisz D."/>
            <person name="Dudchenko O."/>
            <person name="Aiden E.L."/>
            <person name="Korhonen P.K."/>
            <person name="Gasser R.B."/>
        </authorList>
    </citation>
    <scope>NUCLEOTIDE SEQUENCE [LARGE SCALE GENOMIC DNA]</scope>
    <source>
        <strain evidence="1">Cs-k2</strain>
    </source>
</reference>
<evidence type="ECO:0000313" key="1">
    <source>
        <dbReference type="EMBL" id="KAG5450434.1"/>
    </source>
</evidence>
<organism evidence="1 2">
    <name type="scientific">Clonorchis sinensis</name>
    <name type="common">Chinese liver fluke</name>
    <dbReference type="NCBI Taxonomy" id="79923"/>
    <lineage>
        <taxon>Eukaryota</taxon>
        <taxon>Metazoa</taxon>
        <taxon>Spiralia</taxon>
        <taxon>Lophotrochozoa</taxon>
        <taxon>Platyhelminthes</taxon>
        <taxon>Trematoda</taxon>
        <taxon>Digenea</taxon>
        <taxon>Opisthorchiida</taxon>
        <taxon>Opisthorchiata</taxon>
        <taxon>Opisthorchiidae</taxon>
        <taxon>Clonorchis</taxon>
    </lineage>
</organism>
<dbReference type="InParanoid" id="A0A3R7GUI3"/>
<accession>A0A3R7GUI3</accession>
<gene>
    <name evidence="1" type="ORF">CSKR_105096</name>
</gene>
<comment type="caution">
    <text evidence="1">The sequence shown here is derived from an EMBL/GenBank/DDBJ whole genome shotgun (WGS) entry which is preliminary data.</text>
</comment>
<protein>
    <submittedName>
        <fullName evidence="1">Uncharacterized protein</fullName>
    </submittedName>
</protein>
<dbReference type="AlphaFoldDB" id="A0A3R7GUI3"/>
<dbReference type="EMBL" id="NIRI02000042">
    <property type="protein sequence ID" value="KAG5450434.1"/>
    <property type="molecule type" value="Genomic_DNA"/>
</dbReference>
<keyword evidence="2" id="KW-1185">Reference proteome</keyword>
<reference evidence="1 2" key="1">
    <citation type="journal article" date="2018" name="Biotechnol. Adv.">
        <title>Improved genomic resources and new bioinformatic workflow for the carcinogenic parasite Clonorchis sinensis: Biotechnological implications.</title>
        <authorList>
            <person name="Wang D."/>
            <person name="Korhonen P.K."/>
            <person name="Gasser R.B."/>
            <person name="Young N.D."/>
        </authorList>
    </citation>
    <scope>NUCLEOTIDE SEQUENCE [LARGE SCALE GENOMIC DNA]</scope>
    <source>
        <strain evidence="1">Cs-k2</strain>
    </source>
</reference>
<proteinExistence type="predicted"/>
<evidence type="ECO:0000313" key="2">
    <source>
        <dbReference type="Proteomes" id="UP000286415"/>
    </source>
</evidence>